<dbReference type="EMBL" id="FRYK01000002">
    <property type="protein sequence ID" value="SHO72882.1"/>
    <property type="molecule type" value="Genomic_DNA"/>
</dbReference>
<organism evidence="1 2">
    <name type="scientific">Flavobacterium cucumis</name>
    <dbReference type="NCBI Taxonomy" id="416016"/>
    <lineage>
        <taxon>Bacteria</taxon>
        <taxon>Pseudomonadati</taxon>
        <taxon>Bacteroidota</taxon>
        <taxon>Flavobacteriia</taxon>
        <taxon>Flavobacteriales</taxon>
        <taxon>Flavobacteriaceae</taxon>
        <taxon>Flavobacterium</taxon>
    </lineage>
</organism>
<dbReference type="Proteomes" id="UP000184611">
    <property type="component" value="Unassembled WGS sequence"/>
</dbReference>
<evidence type="ECO:0000313" key="1">
    <source>
        <dbReference type="EMBL" id="SHO72882.1"/>
    </source>
</evidence>
<name>A0A1M7ZVI2_9FLAO</name>
<dbReference type="AlphaFoldDB" id="A0A1M7ZVI2"/>
<evidence type="ECO:0000313" key="2">
    <source>
        <dbReference type="Proteomes" id="UP000184611"/>
    </source>
</evidence>
<dbReference type="RefSeq" id="WP_073582531.1">
    <property type="nucleotide sequence ID" value="NZ_CBCSEA010000015.1"/>
</dbReference>
<gene>
    <name evidence="1" type="ORF">SAMN05443547_1226</name>
</gene>
<sequence length="66" mass="7384">MQENEVTLTMKVKSNDPFEFKAKKEALEKIAKLDSTTLKNLSELASSEKAIAKFNSNIGMIKTFMA</sequence>
<protein>
    <submittedName>
        <fullName evidence="1">Uncharacterized protein</fullName>
    </submittedName>
</protein>
<proteinExistence type="predicted"/>
<dbReference type="STRING" id="416016.SAMN05443547_1226"/>
<reference evidence="2" key="1">
    <citation type="submission" date="2016-12" db="EMBL/GenBank/DDBJ databases">
        <authorList>
            <person name="Varghese N."/>
            <person name="Submissions S."/>
        </authorList>
    </citation>
    <scope>NUCLEOTIDE SEQUENCE [LARGE SCALE GENOMIC DNA]</scope>
    <source>
        <strain evidence="2">DSM 18830</strain>
    </source>
</reference>
<keyword evidence="2" id="KW-1185">Reference proteome</keyword>
<accession>A0A1M7ZVI2</accession>